<accession>A0ABW3Y2V9</accession>
<feature type="domain" description="DUF5655" evidence="1">
    <location>
        <begin position="75"/>
        <end position="181"/>
    </location>
</feature>
<reference evidence="3" key="1">
    <citation type="journal article" date="2019" name="Int. J. Syst. Evol. Microbiol.">
        <title>The Global Catalogue of Microorganisms (GCM) 10K type strain sequencing project: providing services to taxonomists for standard genome sequencing and annotation.</title>
        <authorList>
            <consortium name="The Broad Institute Genomics Platform"/>
            <consortium name="The Broad Institute Genome Sequencing Center for Infectious Disease"/>
            <person name="Wu L."/>
            <person name="Ma J."/>
        </authorList>
    </citation>
    <scope>NUCLEOTIDE SEQUENCE [LARGE SCALE GENOMIC DNA]</scope>
    <source>
        <strain evidence="3">CCUG 61485</strain>
    </source>
</reference>
<keyword evidence="3" id="KW-1185">Reference proteome</keyword>
<evidence type="ECO:0000259" key="1">
    <source>
        <dbReference type="Pfam" id="PF18899"/>
    </source>
</evidence>
<dbReference type="EMBL" id="JBHTMY010000002">
    <property type="protein sequence ID" value="MFD1315367.1"/>
    <property type="molecule type" value="Genomic_DNA"/>
</dbReference>
<dbReference type="Pfam" id="PF14117">
    <property type="entry name" value="DUF4287"/>
    <property type="match status" value="1"/>
</dbReference>
<comment type="caution">
    <text evidence="2">The sequence shown here is derived from an EMBL/GenBank/DDBJ whole genome shotgun (WGS) entry which is preliminary data.</text>
</comment>
<evidence type="ECO:0000313" key="2">
    <source>
        <dbReference type="EMBL" id="MFD1315367.1"/>
    </source>
</evidence>
<dbReference type="InterPro" id="IPR043714">
    <property type="entry name" value="DUF5655"/>
</dbReference>
<dbReference type="Pfam" id="PF18899">
    <property type="entry name" value="DUF5655"/>
    <property type="match status" value="1"/>
</dbReference>
<dbReference type="RefSeq" id="WP_377177449.1">
    <property type="nucleotide sequence ID" value="NZ_JBHTMY010000002.1"/>
</dbReference>
<gene>
    <name evidence="2" type="ORF">ACFQ39_07035</name>
</gene>
<sequence length="183" mass="20944">MDQAAQTMLDNLQKNTGKSLEEWVKMVRVKKFTKHREIMDFLKKEHGFTHGFANLVAHKARNSDADSQAADDLIANQYKGKEHFLSLYRELVQSISAFGEDITIAPKNSYVSLRRKKQFVMLIPATKTRFEIGLNLKNVESDELLKEITKKNAMCSHQIELKPEDKLSGAMVNWLKKAYDQAG</sequence>
<dbReference type="Proteomes" id="UP001597201">
    <property type="component" value="Unassembled WGS sequence"/>
</dbReference>
<proteinExistence type="predicted"/>
<dbReference type="InterPro" id="IPR025629">
    <property type="entry name" value="DUF4287"/>
</dbReference>
<organism evidence="2 3">
    <name type="scientific">Namhaeicola litoreus</name>
    <dbReference type="NCBI Taxonomy" id="1052145"/>
    <lineage>
        <taxon>Bacteria</taxon>
        <taxon>Pseudomonadati</taxon>
        <taxon>Bacteroidota</taxon>
        <taxon>Flavobacteriia</taxon>
        <taxon>Flavobacteriales</taxon>
        <taxon>Flavobacteriaceae</taxon>
        <taxon>Namhaeicola</taxon>
    </lineage>
</organism>
<name>A0ABW3Y2V9_9FLAO</name>
<protein>
    <submittedName>
        <fullName evidence="2">DUF4287 domain-containing protein</fullName>
    </submittedName>
</protein>
<evidence type="ECO:0000313" key="3">
    <source>
        <dbReference type="Proteomes" id="UP001597201"/>
    </source>
</evidence>